<proteinExistence type="inferred from homology"/>
<dbReference type="EMBL" id="CP009961">
    <property type="protein sequence ID" value="AKG39427.1"/>
    <property type="molecule type" value="Genomic_DNA"/>
</dbReference>
<sequence>MGRIAAEAGVEVNLGLIEAKRAQKQYGDVSVPLFKLYRATGLSAEEFFKRLGEAAGRVPDNLLRFKGVVNGFLNLEVNPSEYAPVVLESIRVHGDRYGHIASEKRERVIVEFVSANPIHPLHIGHLRNGILGDALQRLLKSRGHDVKAHFYIDDVGLQVAFAVYGFQRVKGLRGSEKPDHFVGAIYTMVNLLVELKKLKREAEKEQDPHKVAQINSRIDEYVSRLKEYSEQYPEVFNTLADLVRESEDPEAEIRRINRGYEEGEPWAVKATRETINTCLDGIKETLHRLGIVFDSWDWESEITVWSEATEDALRKLSETGLVERKDGALVFRADLLAESREVREAAGIPTGFTVVPLTLKRSDGTTLYTTRDIAYSIWKLARADKVINVIATQQSLAQAQLRLALYALGYRDIGRRLLHYAYEIVMLPGTRMSSRKGVYVSADEIIQETVDRARTEIKKRGLGTEEDAEKIGLGALKFFMLSQTPNRVITFSWERVLDFEQNSGPFIQYSYVRAASILRKASEQGITGKGDPRLLGSEEKTVILLLGEFPSTVVEAADNLRPDIVTSYLNTLASEFNRYYDSTPVLKAPEGLREARLELVRAVAQVLSNGMSLLGIQPPQRM</sequence>
<dbReference type="NCBIfam" id="TIGR00456">
    <property type="entry name" value="argS"/>
    <property type="match status" value="1"/>
</dbReference>
<dbReference type="GO" id="GO:0005524">
    <property type="term" value="F:ATP binding"/>
    <property type="evidence" value="ECO:0007669"/>
    <property type="project" value="UniProtKB-UniRule"/>
</dbReference>
<evidence type="ECO:0000256" key="6">
    <source>
        <dbReference type="ARBA" id="ARBA00023146"/>
    </source>
</evidence>
<dbReference type="EC" id="6.1.1.19" evidence="8"/>
<dbReference type="NCBIfam" id="NF002446">
    <property type="entry name" value="PRK01611.3-3"/>
    <property type="match status" value="1"/>
</dbReference>
<evidence type="ECO:0000313" key="12">
    <source>
        <dbReference type="Proteomes" id="UP000067434"/>
    </source>
</evidence>
<dbReference type="SUPFAM" id="SSF52374">
    <property type="entry name" value="Nucleotidylyl transferase"/>
    <property type="match status" value="1"/>
</dbReference>
<evidence type="ECO:0000313" key="11">
    <source>
        <dbReference type="EMBL" id="AKG39427.1"/>
    </source>
</evidence>
<gene>
    <name evidence="8" type="primary">argS</name>
    <name evidence="11" type="ORF">MA03_07090</name>
</gene>
<dbReference type="Gene3D" id="3.40.50.620">
    <property type="entry name" value="HUPs"/>
    <property type="match status" value="1"/>
</dbReference>
<dbReference type="CDD" id="cd07956">
    <property type="entry name" value="Anticodon_Ia_Arg"/>
    <property type="match status" value="1"/>
</dbReference>
<dbReference type="GO" id="GO:0006420">
    <property type="term" value="P:arginyl-tRNA aminoacylation"/>
    <property type="evidence" value="ECO:0007669"/>
    <property type="project" value="UniProtKB-UniRule"/>
</dbReference>
<reference evidence="11 12" key="1">
    <citation type="journal article" date="2015" name="Stand. Genomic Sci.">
        <title>Complete genome sequence of and proposal of Thermofilum uzonense sp. nov. a novel hyperthermophilic crenarchaeon and emended description of the genus Thermofilum.</title>
        <authorList>
            <person name="Toshchakov S.V."/>
            <person name="Korzhenkov A.A."/>
            <person name="Samarov N.I."/>
            <person name="Mazunin I.O."/>
            <person name="Mozhey O.I."/>
            <person name="Shmyr I.S."/>
            <person name="Derbikova K.S."/>
            <person name="Taranov E.A."/>
            <person name="Dominova I.N."/>
            <person name="Bonch-Osmolovskaya E.A."/>
            <person name="Patrushev M.V."/>
            <person name="Podosokorskaya O.A."/>
            <person name="Kublanov I.V."/>
        </authorList>
    </citation>
    <scope>NUCLEOTIDE SEQUENCE [LARGE SCALE GENOMIC DNA]</scope>
    <source>
        <strain evidence="11 12">1807-2</strain>
    </source>
</reference>
<dbReference type="InterPro" id="IPR001278">
    <property type="entry name" value="Arg-tRNA-ligase"/>
</dbReference>
<dbReference type="GO" id="GO:0005737">
    <property type="term" value="C:cytoplasm"/>
    <property type="evidence" value="ECO:0007669"/>
    <property type="project" value="UniProtKB-SubCell"/>
</dbReference>
<dbReference type="STRING" id="1550241.MA03_07090"/>
<comment type="similarity">
    <text evidence="1 8 9">Belongs to the class-I aminoacyl-tRNA synthetase family.</text>
</comment>
<dbReference type="InterPro" id="IPR009080">
    <property type="entry name" value="tRNAsynth_Ia_anticodon-bd"/>
</dbReference>
<keyword evidence="2 8" id="KW-0436">Ligase</keyword>
<dbReference type="Gene3D" id="1.10.730.10">
    <property type="entry name" value="Isoleucyl-tRNA Synthetase, Domain 1"/>
    <property type="match status" value="1"/>
</dbReference>
<organism evidence="11 12">
    <name type="scientific">Infirmifilum uzonense</name>
    <dbReference type="NCBI Taxonomy" id="1550241"/>
    <lineage>
        <taxon>Archaea</taxon>
        <taxon>Thermoproteota</taxon>
        <taxon>Thermoprotei</taxon>
        <taxon>Thermofilales</taxon>
        <taxon>Thermofilaceae</taxon>
        <taxon>Infirmifilum</taxon>
    </lineage>
</organism>
<dbReference type="InterPro" id="IPR008909">
    <property type="entry name" value="DALR_anticod-bd"/>
</dbReference>
<dbReference type="SUPFAM" id="SSF47323">
    <property type="entry name" value="Anticodon-binding domain of a subclass of class I aminoacyl-tRNA synthetases"/>
    <property type="match status" value="1"/>
</dbReference>
<keyword evidence="6 8" id="KW-0030">Aminoacyl-tRNA synthetase</keyword>
<dbReference type="HOGENOM" id="CLU_006406_6_1_2"/>
<dbReference type="AlphaFoldDB" id="A0A0F7FIY9"/>
<feature type="domain" description="DALR anticodon binding" evidence="10">
    <location>
        <begin position="507"/>
        <end position="622"/>
    </location>
</feature>
<keyword evidence="12" id="KW-1185">Reference proteome</keyword>
<evidence type="ECO:0000256" key="1">
    <source>
        <dbReference type="ARBA" id="ARBA00005594"/>
    </source>
</evidence>
<dbReference type="PANTHER" id="PTHR11956">
    <property type="entry name" value="ARGINYL-TRNA SYNTHETASE"/>
    <property type="match status" value="1"/>
</dbReference>
<evidence type="ECO:0000256" key="7">
    <source>
        <dbReference type="ARBA" id="ARBA00049339"/>
    </source>
</evidence>
<accession>A0A0F7FIY9</accession>
<dbReference type="GO" id="GO:0004814">
    <property type="term" value="F:arginine-tRNA ligase activity"/>
    <property type="evidence" value="ECO:0007669"/>
    <property type="project" value="UniProtKB-UniRule"/>
</dbReference>
<dbReference type="PRINTS" id="PR01038">
    <property type="entry name" value="TRNASYNTHARG"/>
</dbReference>
<evidence type="ECO:0000256" key="8">
    <source>
        <dbReference type="HAMAP-Rule" id="MF_00123"/>
    </source>
</evidence>
<dbReference type="PATRIC" id="fig|1550241.5.peg.1468"/>
<comment type="catalytic activity">
    <reaction evidence="7 8">
        <text>tRNA(Arg) + L-arginine + ATP = L-arginyl-tRNA(Arg) + AMP + diphosphate</text>
        <dbReference type="Rhea" id="RHEA:20301"/>
        <dbReference type="Rhea" id="RHEA-COMP:9658"/>
        <dbReference type="Rhea" id="RHEA-COMP:9673"/>
        <dbReference type="ChEBI" id="CHEBI:30616"/>
        <dbReference type="ChEBI" id="CHEBI:32682"/>
        <dbReference type="ChEBI" id="CHEBI:33019"/>
        <dbReference type="ChEBI" id="CHEBI:78442"/>
        <dbReference type="ChEBI" id="CHEBI:78513"/>
        <dbReference type="ChEBI" id="CHEBI:456215"/>
        <dbReference type="EC" id="6.1.1.19"/>
    </reaction>
</comment>
<dbReference type="SMART" id="SM00836">
    <property type="entry name" value="DALR_1"/>
    <property type="match status" value="1"/>
</dbReference>
<evidence type="ECO:0000259" key="10">
    <source>
        <dbReference type="SMART" id="SM00836"/>
    </source>
</evidence>
<feature type="short sequence motif" description="'HIGH' region" evidence="8">
    <location>
        <begin position="115"/>
        <end position="125"/>
    </location>
</feature>
<dbReference type="KEGG" id="thf:MA03_07090"/>
<dbReference type="Pfam" id="PF00750">
    <property type="entry name" value="tRNA-synt_1d"/>
    <property type="match status" value="2"/>
</dbReference>
<evidence type="ECO:0000256" key="5">
    <source>
        <dbReference type="ARBA" id="ARBA00022917"/>
    </source>
</evidence>
<keyword evidence="4 8" id="KW-0067">ATP-binding</keyword>
<dbReference type="InterPro" id="IPR014729">
    <property type="entry name" value="Rossmann-like_a/b/a_fold"/>
</dbReference>
<dbReference type="PANTHER" id="PTHR11956:SF5">
    <property type="entry name" value="ARGININE--TRNA LIGASE, CYTOPLASMIC"/>
    <property type="match status" value="1"/>
</dbReference>
<keyword evidence="8" id="KW-0963">Cytoplasm</keyword>
<dbReference type="FunFam" id="1.10.730.10:FF:000006">
    <property type="entry name" value="Arginyl-tRNA synthetase 2, mitochondrial"/>
    <property type="match status" value="1"/>
</dbReference>
<dbReference type="InterPro" id="IPR035684">
    <property type="entry name" value="ArgRS_core"/>
</dbReference>
<name>A0A0F7FIY9_9CREN</name>
<evidence type="ECO:0000256" key="3">
    <source>
        <dbReference type="ARBA" id="ARBA00022741"/>
    </source>
</evidence>
<dbReference type="HAMAP" id="MF_00123">
    <property type="entry name" value="Arg_tRNA_synth"/>
    <property type="match status" value="1"/>
</dbReference>
<dbReference type="Proteomes" id="UP000067434">
    <property type="component" value="Chromosome"/>
</dbReference>
<comment type="subcellular location">
    <subcellularLocation>
        <location evidence="8">Cytoplasm</location>
    </subcellularLocation>
</comment>
<evidence type="ECO:0000256" key="4">
    <source>
        <dbReference type="ARBA" id="ARBA00022840"/>
    </source>
</evidence>
<evidence type="ECO:0000256" key="2">
    <source>
        <dbReference type="ARBA" id="ARBA00022598"/>
    </source>
</evidence>
<keyword evidence="5 8" id="KW-0648">Protein biosynthesis</keyword>
<protein>
    <recommendedName>
        <fullName evidence="8">Arginine--tRNA ligase</fullName>
        <ecNumber evidence="8">6.1.1.19</ecNumber>
    </recommendedName>
    <alternativeName>
        <fullName evidence="8">Arginyl-tRNA synthetase</fullName>
        <shortName evidence="8">ArgRS</shortName>
    </alternativeName>
</protein>
<evidence type="ECO:0000256" key="9">
    <source>
        <dbReference type="RuleBase" id="RU363038"/>
    </source>
</evidence>
<dbReference type="Pfam" id="PF05746">
    <property type="entry name" value="DALR_1"/>
    <property type="match status" value="1"/>
</dbReference>
<keyword evidence="3 8" id="KW-0547">Nucleotide-binding</keyword>